<keyword evidence="3" id="KW-1185">Reference proteome</keyword>
<protein>
    <recommendedName>
        <fullName evidence="1">GmrSD restriction endonucleases C-terminal domain-containing protein</fullName>
    </recommendedName>
</protein>
<sequence>MNERRTPRLLTALACAAVVLSTTGCSVVEEALHSALEALDEPAVATDSDANDGFAETDTALLDQLATIEVKGRAPKTGYERDEFGSGWLDPDRNGCDARNDMLRRDLTEVTFKDGTQDCVVLTGTLDDAFTGTVIEFQRGPGSSSEVQIDHLVALSDAWQKGAQQLSDQERELFANDPLNLLAVDGGTNAAKGDSDAATWLPPNGGFWCDYVARQTAVKAKYDLWMTAAEHRAVAEVVTSRCPDAKALAIS</sequence>
<dbReference type="Proteomes" id="UP000625033">
    <property type="component" value="Unassembled WGS sequence"/>
</dbReference>
<dbReference type="RefSeq" id="WP_196836027.1">
    <property type="nucleotide sequence ID" value="NZ_JADOTZ010000001.1"/>
</dbReference>
<dbReference type="Pfam" id="PF07510">
    <property type="entry name" value="GmrSD_C"/>
    <property type="match status" value="1"/>
</dbReference>
<evidence type="ECO:0000259" key="1">
    <source>
        <dbReference type="Pfam" id="PF07510"/>
    </source>
</evidence>
<evidence type="ECO:0000313" key="2">
    <source>
        <dbReference type="EMBL" id="MBG6084768.1"/>
    </source>
</evidence>
<dbReference type="AlphaFoldDB" id="A0A931GEV4"/>
<reference evidence="2" key="1">
    <citation type="submission" date="2020-11" db="EMBL/GenBank/DDBJ databases">
        <title>Sequencing the genomes of 1000 actinobacteria strains.</title>
        <authorList>
            <person name="Klenk H.-P."/>
        </authorList>
    </citation>
    <scope>NUCLEOTIDE SEQUENCE</scope>
    <source>
        <strain evidence="2">DSM 26152</strain>
    </source>
</reference>
<dbReference type="PANTHER" id="PTHR24094">
    <property type="entry name" value="SECRETED PROTEIN"/>
    <property type="match status" value="1"/>
</dbReference>
<dbReference type="PANTHER" id="PTHR24094:SF15">
    <property type="entry name" value="AMP-DEPENDENT SYNTHETASE_LIGASE DOMAIN-CONTAINING PROTEIN-RELATED"/>
    <property type="match status" value="1"/>
</dbReference>
<comment type="caution">
    <text evidence="2">The sequence shown here is derived from an EMBL/GenBank/DDBJ whole genome shotgun (WGS) entry which is preliminary data.</text>
</comment>
<organism evidence="2 3">
    <name type="scientific">Zhihengliuella flava</name>
    <dbReference type="NCBI Taxonomy" id="1285193"/>
    <lineage>
        <taxon>Bacteria</taxon>
        <taxon>Bacillati</taxon>
        <taxon>Actinomycetota</taxon>
        <taxon>Actinomycetes</taxon>
        <taxon>Micrococcales</taxon>
        <taxon>Micrococcaceae</taxon>
        <taxon>Zhihengliuella</taxon>
    </lineage>
</organism>
<gene>
    <name evidence="2" type="ORF">IW252_001535</name>
</gene>
<accession>A0A931GEV4</accession>
<name>A0A931GEV4_9MICC</name>
<feature type="domain" description="GmrSD restriction endonucleases C-terminal" evidence="1">
    <location>
        <begin position="98"/>
        <end position="236"/>
    </location>
</feature>
<dbReference type="PROSITE" id="PS51257">
    <property type="entry name" value="PROKAR_LIPOPROTEIN"/>
    <property type="match status" value="1"/>
</dbReference>
<proteinExistence type="predicted"/>
<evidence type="ECO:0000313" key="3">
    <source>
        <dbReference type="Proteomes" id="UP000625033"/>
    </source>
</evidence>
<dbReference type="InterPro" id="IPR011089">
    <property type="entry name" value="GmrSD_C"/>
</dbReference>
<dbReference type="EMBL" id="JADOTZ010000001">
    <property type="protein sequence ID" value="MBG6084768.1"/>
    <property type="molecule type" value="Genomic_DNA"/>
</dbReference>